<keyword evidence="4" id="KW-1185">Reference proteome</keyword>
<reference evidence="3 4" key="1">
    <citation type="submission" date="2018-12" db="EMBL/GenBank/DDBJ databases">
        <title>The genome sequences of strain 502.</title>
        <authorList>
            <person name="Gao J."/>
            <person name="Sun J."/>
        </authorList>
    </citation>
    <scope>NUCLEOTIDE SEQUENCE [LARGE SCALE GENOMIC DNA]</scope>
    <source>
        <strain evidence="3 4">502</strain>
    </source>
</reference>
<name>A0ABX9ZY88_9BURK</name>
<dbReference type="PIRSF" id="PIRSF017082">
    <property type="entry name" value="YflP"/>
    <property type="match status" value="1"/>
</dbReference>
<dbReference type="InterPro" id="IPR005064">
    <property type="entry name" value="BUG"/>
</dbReference>
<organism evidence="3 4">
    <name type="scientific">Variovorax beijingensis</name>
    <dbReference type="NCBI Taxonomy" id="2496117"/>
    <lineage>
        <taxon>Bacteria</taxon>
        <taxon>Pseudomonadati</taxon>
        <taxon>Pseudomonadota</taxon>
        <taxon>Betaproteobacteria</taxon>
        <taxon>Burkholderiales</taxon>
        <taxon>Comamonadaceae</taxon>
        <taxon>Variovorax</taxon>
    </lineage>
</organism>
<dbReference type="Gene3D" id="3.40.190.150">
    <property type="entry name" value="Bordetella uptake gene, domain 1"/>
    <property type="match status" value="1"/>
</dbReference>
<gene>
    <name evidence="3" type="ORF">EJO66_28950</name>
</gene>
<feature type="signal peptide" evidence="2">
    <location>
        <begin position="1"/>
        <end position="27"/>
    </location>
</feature>
<dbReference type="SUPFAM" id="SSF53850">
    <property type="entry name" value="Periplasmic binding protein-like II"/>
    <property type="match status" value="1"/>
</dbReference>
<evidence type="ECO:0000313" key="3">
    <source>
        <dbReference type="EMBL" id="RSZ29617.1"/>
    </source>
</evidence>
<feature type="chain" id="PRO_5045738286" evidence="2">
    <location>
        <begin position="28"/>
        <end position="328"/>
    </location>
</feature>
<dbReference type="Gene3D" id="3.40.190.10">
    <property type="entry name" value="Periplasmic binding protein-like II"/>
    <property type="match status" value="1"/>
</dbReference>
<dbReference type="Proteomes" id="UP000271137">
    <property type="component" value="Unassembled WGS sequence"/>
</dbReference>
<dbReference type="CDD" id="cd07012">
    <property type="entry name" value="PBP2_Bug_TTT"/>
    <property type="match status" value="1"/>
</dbReference>
<proteinExistence type="inferred from homology"/>
<sequence length="328" mass="35114">METKIMMNRRTTLVALGASVLARMAQAQSYPGRPIKLVVPTSAGGIADFIGRSAGEIMARSLGQPLVLENRPGGASTLAANLVAHAPPDGYTVLMSTEFNMATAALLRKDLSYDPRKDLAPVGVLARFPLGLIVNAKLPVRTVRELVAYLKARPGAVNYASAGAGTAYHLAAEMFMAQNDVQMVHVPYPGGSPMATSLVRRDTEVAFAALNTYLPHIRSGDLRVLAVANEKRIAALPDVPTFAEAGFPAFDAEMHVGLAVPSGVAPDVIQKLHAALSKVWADEALRTRMATSGVEVASQHTPQDYAERLAREGRRWQGLIAKNKLRME</sequence>
<dbReference type="PANTHER" id="PTHR42928:SF5">
    <property type="entry name" value="BLR1237 PROTEIN"/>
    <property type="match status" value="1"/>
</dbReference>
<accession>A0ABX9ZY88</accession>
<dbReference type="Pfam" id="PF03401">
    <property type="entry name" value="TctC"/>
    <property type="match status" value="1"/>
</dbReference>
<protein>
    <submittedName>
        <fullName evidence="3">Tripartite tricarboxylate transporter substrate binding protein</fullName>
    </submittedName>
</protein>
<comment type="similarity">
    <text evidence="1">Belongs to the UPF0065 (bug) family.</text>
</comment>
<evidence type="ECO:0000256" key="2">
    <source>
        <dbReference type="SAM" id="SignalP"/>
    </source>
</evidence>
<dbReference type="InterPro" id="IPR042100">
    <property type="entry name" value="Bug_dom1"/>
</dbReference>
<dbReference type="PANTHER" id="PTHR42928">
    <property type="entry name" value="TRICARBOXYLATE-BINDING PROTEIN"/>
    <property type="match status" value="1"/>
</dbReference>
<dbReference type="EMBL" id="RXFQ01000024">
    <property type="protein sequence ID" value="RSZ29617.1"/>
    <property type="molecule type" value="Genomic_DNA"/>
</dbReference>
<evidence type="ECO:0000256" key="1">
    <source>
        <dbReference type="ARBA" id="ARBA00006987"/>
    </source>
</evidence>
<evidence type="ECO:0000313" key="4">
    <source>
        <dbReference type="Proteomes" id="UP000271137"/>
    </source>
</evidence>
<comment type="caution">
    <text evidence="3">The sequence shown here is derived from an EMBL/GenBank/DDBJ whole genome shotgun (WGS) entry which is preliminary data.</text>
</comment>
<keyword evidence="2" id="KW-0732">Signal</keyword>
<dbReference type="RefSeq" id="WP_125966792.1">
    <property type="nucleotide sequence ID" value="NZ_RXFQ01000024.1"/>
</dbReference>